<dbReference type="RefSeq" id="WP_066332759.1">
    <property type="nucleotide sequence ID" value="NZ_LWSG01000015.1"/>
</dbReference>
<dbReference type="AlphaFoldDB" id="A0A179SYD3"/>
<organism evidence="1 2">
    <name type="scientific">Metabacillus litoralis</name>
    <dbReference type="NCBI Taxonomy" id="152268"/>
    <lineage>
        <taxon>Bacteria</taxon>
        <taxon>Bacillati</taxon>
        <taxon>Bacillota</taxon>
        <taxon>Bacilli</taxon>
        <taxon>Bacillales</taxon>
        <taxon>Bacillaceae</taxon>
        <taxon>Metabacillus</taxon>
    </lineage>
</organism>
<dbReference type="EMBL" id="LWSG01000015">
    <property type="protein sequence ID" value="OAS86130.1"/>
    <property type="molecule type" value="Genomic_DNA"/>
</dbReference>
<evidence type="ECO:0000313" key="1">
    <source>
        <dbReference type="EMBL" id="OAS86130.1"/>
    </source>
</evidence>
<dbReference type="STRING" id="152268.A6K24_22670"/>
<dbReference type="Proteomes" id="UP000078534">
    <property type="component" value="Unassembled WGS sequence"/>
</dbReference>
<gene>
    <name evidence="1" type="ORF">A6K24_22670</name>
</gene>
<name>A0A179SYD3_9BACI</name>
<reference evidence="2" key="1">
    <citation type="submission" date="2016-04" db="EMBL/GenBank/DDBJ databases">
        <authorList>
            <person name="Lyu Z."/>
            <person name="Lyu W."/>
        </authorList>
    </citation>
    <scope>NUCLEOTIDE SEQUENCE [LARGE SCALE GENOMIC DNA]</scope>
    <source>
        <strain evidence="2">C44</strain>
    </source>
</reference>
<evidence type="ECO:0000313" key="2">
    <source>
        <dbReference type="Proteomes" id="UP000078534"/>
    </source>
</evidence>
<comment type="caution">
    <text evidence="1">The sequence shown here is derived from an EMBL/GenBank/DDBJ whole genome shotgun (WGS) entry which is preliminary data.</text>
</comment>
<dbReference type="OrthoDB" id="2876446at2"/>
<proteinExistence type="predicted"/>
<accession>A0A179SYD3</accession>
<keyword evidence="2" id="KW-1185">Reference proteome</keyword>
<sequence length="90" mass="10655">MQLAEYIGKTDLAMINFSFLLIEDIDNKIKSKAFFYKNQISSYINDCVDHFLNNLHVKYSLQTIYKAEIHQMITPKLNKIYEKHCIFSCI</sequence>
<protein>
    <submittedName>
        <fullName evidence="1">Uncharacterized protein</fullName>
    </submittedName>
</protein>